<dbReference type="PANTHER" id="PTHR45830">
    <property type="entry name" value="SERPENTINE RECEPTOR, CLASS I"/>
    <property type="match status" value="1"/>
</dbReference>
<name>A0AAN5HXZ3_9BILA</name>
<keyword evidence="1" id="KW-0472">Membrane</keyword>
<organism evidence="2 3">
    <name type="scientific">Pristionchus mayeri</name>
    <dbReference type="NCBI Taxonomy" id="1317129"/>
    <lineage>
        <taxon>Eukaryota</taxon>
        <taxon>Metazoa</taxon>
        <taxon>Ecdysozoa</taxon>
        <taxon>Nematoda</taxon>
        <taxon>Chromadorea</taxon>
        <taxon>Rhabditida</taxon>
        <taxon>Rhabditina</taxon>
        <taxon>Diplogasteromorpha</taxon>
        <taxon>Diplogasteroidea</taxon>
        <taxon>Neodiplogasteridae</taxon>
        <taxon>Pristionchus</taxon>
    </lineage>
</organism>
<dbReference type="PANTHER" id="PTHR45830:SF15">
    <property type="entry name" value="SERPENTINE RECEPTOR, CLASS I"/>
    <property type="match status" value="1"/>
</dbReference>
<gene>
    <name evidence="2" type="ORF">PMAYCL1PPCAC_15401</name>
</gene>
<evidence type="ECO:0000313" key="3">
    <source>
        <dbReference type="Proteomes" id="UP001328107"/>
    </source>
</evidence>
<comment type="caution">
    <text evidence="2">The sequence shown here is derived from an EMBL/GenBank/DDBJ whole genome shotgun (WGS) entry which is preliminary data.</text>
</comment>
<evidence type="ECO:0000313" key="2">
    <source>
        <dbReference type="EMBL" id="GMR45207.1"/>
    </source>
</evidence>
<keyword evidence="1" id="KW-1133">Transmembrane helix</keyword>
<feature type="transmembrane region" description="Helical" evidence="1">
    <location>
        <begin position="39"/>
        <end position="58"/>
    </location>
</feature>
<accession>A0AAN5HXZ3</accession>
<evidence type="ECO:0000256" key="1">
    <source>
        <dbReference type="SAM" id="Phobius"/>
    </source>
</evidence>
<reference evidence="3" key="1">
    <citation type="submission" date="2022-10" db="EMBL/GenBank/DDBJ databases">
        <title>Genome assembly of Pristionchus species.</title>
        <authorList>
            <person name="Yoshida K."/>
            <person name="Sommer R.J."/>
        </authorList>
    </citation>
    <scope>NUCLEOTIDE SEQUENCE [LARGE SCALE GENOMIC DNA]</scope>
    <source>
        <strain evidence="3">RS5460</strain>
    </source>
</reference>
<protein>
    <recommendedName>
        <fullName evidence="4">G protein-coupled receptor</fullName>
    </recommendedName>
</protein>
<dbReference type="AlphaFoldDB" id="A0AAN5HXZ3"/>
<dbReference type="Proteomes" id="UP001328107">
    <property type="component" value="Unassembled WGS sequence"/>
</dbReference>
<feature type="transmembrane region" description="Helical" evidence="1">
    <location>
        <begin position="12"/>
        <end position="33"/>
    </location>
</feature>
<feature type="transmembrane region" description="Helical" evidence="1">
    <location>
        <begin position="79"/>
        <end position="97"/>
    </location>
</feature>
<proteinExistence type="predicted"/>
<feature type="non-terminal residue" evidence="2">
    <location>
        <position position="99"/>
    </location>
</feature>
<sequence>MCFDFYNGALYQFYTLAPIPVFFCTGWLCHGVADGNALMTGLSFFTISLCVPYLFIMMRMHQKMLIHESIFKISAKKQTLVMLVLTSFLVANVFGFHRW</sequence>
<dbReference type="EMBL" id="BTRK01000004">
    <property type="protein sequence ID" value="GMR45207.1"/>
    <property type="molecule type" value="Genomic_DNA"/>
</dbReference>
<keyword evidence="3" id="KW-1185">Reference proteome</keyword>
<keyword evidence="1" id="KW-0812">Transmembrane</keyword>
<evidence type="ECO:0008006" key="4">
    <source>
        <dbReference type="Google" id="ProtNLM"/>
    </source>
</evidence>